<dbReference type="InterPro" id="IPR003256">
    <property type="entry name" value="Ribosomal_uL24"/>
</dbReference>
<gene>
    <name evidence="8 11" type="primary">rplX</name>
</gene>
<dbReference type="EMBL" id="KT007020">
    <property type="protein sequence ID" value="AKQ03730.1"/>
    <property type="molecule type" value="Genomic_DNA"/>
</dbReference>
<comment type="function">
    <text evidence="8">One of two assembly initiator proteins, it binds directly to the 5'-end of the 23S rRNA, where it nucleates assembly of the 50S subunit.</text>
</comment>
<dbReference type="NCBIfam" id="TIGR01079">
    <property type="entry name" value="rplX_bact"/>
    <property type="match status" value="1"/>
</dbReference>
<dbReference type="Pfam" id="PF17136">
    <property type="entry name" value="ribosomal_L24"/>
    <property type="match status" value="1"/>
</dbReference>
<dbReference type="GO" id="GO:0003735">
    <property type="term" value="F:structural constituent of ribosome"/>
    <property type="evidence" value="ECO:0007669"/>
    <property type="project" value="InterPro"/>
</dbReference>
<dbReference type="SUPFAM" id="SSF50104">
    <property type="entry name" value="Translation proteins SH3-like domain"/>
    <property type="match status" value="1"/>
</dbReference>
<keyword evidence="5 8" id="KW-0687">Ribonucleoprotein</keyword>
<name>A0A0H4TA82_9BACT</name>
<dbReference type="GO" id="GO:0006412">
    <property type="term" value="P:translation"/>
    <property type="evidence" value="ECO:0007669"/>
    <property type="project" value="UniProtKB-UniRule"/>
</dbReference>
<dbReference type="HAMAP" id="MF_01326_B">
    <property type="entry name" value="Ribosomal_uL24_B"/>
    <property type="match status" value="1"/>
</dbReference>
<dbReference type="GO" id="GO:0005840">
    <property type="term" value="C:ribosome"/>
    <property type="evidence" value="ECO:0007669"/>
    <property type="project" value="UniProtKB-KW"/>
</dbReference>
<evidence type="ECO:0000259" key="10">
    <source>
        <dbReference type="SMART" id="SM00739"/>
    </source>
</evidence>
<accession>A0A0H4TA82</accession>
<organism evidence="11">
    <name type="scientific">uncultured Ignavibacteria bacterium Rifle_16ft_4_minimus_38491</name>
    <dbReference type="NCBI Taxonomy" id="1665105"/>
    <lineage>
        <taxon>Bacteria</taxon>
        <taxon>Pseudomonadati</taxon>
        <taxon>Ignavibacteriota</taxon>
        <taxon>Ignavibacteria</taxon>
        <taxon>environmental samples</taxon>
    </lineage>
</organism>
<keyword evidence="4 8" id="KW-0689">Ribosomal protein</keyword>
<sequence>MKIHKNDNVMIISGNDRGKSGKVLKVFPSDSNVIVEGINIRKRHTKPSQKNPQGGILEKEAPIHVSNVMLIDPKSNKPTRIGSQIILDEKTKKNKRIRVSRISGEMIQ</sequence>
<evidence type="ECO:0000256" key="2">
    <source>
        <dbReference type="ARBA" id="ARBA00022730"/>
    </source>
</evidence>
<evidence type="ECO:0000256" key="4">
    <source>
        <dbReference type="ARBA" id="ARBA00022980"/>
    </source>
</evidence>
<dbReference type="GO" id="GO:0019843">
    <property type="term" value="F:rRNA binding"/>
    <property type="evidence" value="ECO:0007669"/>
    <property type="project" value="UniProtKB-UniRule"/>
</dbReference>
<comment type="function">
    <text evidence="7 8">One of the proteins that surrounds the polypeptide exit tunnel on the outside of the subunit.</text>
</comment>
<dbReference type="AlphaFoldDB" id="A0A0H4TA82"/>
<dbReference type="InterPro" id="IPR005825">
    <property type="entry name" value="Ribosomal_uL24_CS"/>
</dbReference>
<reference evidence="11" key="1">
    <citation type="journal article" date="2015" name="ISME J.">
        <title>Aquifer environment selects for microbial species cohorts in sediment and groundwater.</title>
        <authorList>
            <person name="Hug L.A."/>
            <person name="Thomas B.C."/>
            <person name="Brown C.T."/>
            <person name="Frischkorn K.R."/>
            <person name="Williams K.H."/>
            <person name="Tringe S.G."/>
            <person name="Banfield J.F."/>
        </authorList>
    </citation>
    <scope>NUCLEOTIDE SEQUENCE</scope>
</reference>
<evidence type="ECO:0000256" key="3">
    <source>
        <dbReference type="ARBA" id="ARBA00022884"/>
    </source>
</evidence>
<evidence type="ECO:0000256" key="8">
    <source>
        <dbReference type="HAMAP-Rule" id="MF_01326"/>
    </source>
</evidence>
<comment type="similarity">
    <text evidence="1 8 9">Belongs to the universal ribosomal protein uL24 family.</text>
</comment>
<evidence type="ECO:0000256" key="1">
    <source>
        <dbReference type="ARBA" id="ARBA00010618"/>
    </source>
</evidence>
<protein>
    <recommendedName>
        <fullName evidence="6 8">Large ribosomal subunit protein uL24</fullName>
    </recommendedName>
</protein>
<keyword evidence="3 8" id="KW-0694">RNA-binding</keyword>
<dbReference type="GO" id="GO:1990904">
    <property type="term" value="C:ribonucleoprotein complex"/>
    <property type="evidence" value="ECO:0007669"/>
    <property type="project" value="UniProtKB-KW"/>
</dbReference>
<dbReference type="PROSITE" id="PS01108">
    <property type="entry name" value="RIBOSOMAL_L24"/>
    <property type="match status" value="1"/>
</dbReference>
<dbReference type="InterPro" id="IPR041988">
    <property type="entry name" value="Ribosomal_uL24_KOW"/>
</dbReference>
<dbReference type="Pfam" id="PF00467">
    <property type="entry name" value="KOW"/>
    <property type="match status" value="1"/>
</dbReference>
<dbReference type="FunFam" id="2.30.30.30:FF:000004">
    <property type="entry name" value="50S ribosomal protein L24"/>
    <property type="match status" value="1"/>
</dbReference>
<evidence type="ECO:0000313" key="11">
    <source>
        <dbReference type="EMBL" id="AKQ03730.1"/>
    </source>
</evidence>
<dbReference type="InterPro" id="IPR005824">
    <property type="entry name" value="KOW"/>
</dbReference>
<dbReference type="PANTHER" id="PTHR12903">
    <property type="entry name" value="MITOCHONDRIAL RIBOSOMAL PROTEIN L24"/>
    <property type="match status" value="1"/>
</dbReference>
<evidence type="ECO:0000256" key="5">
    <source>
        <dbReference type="ARBA" id="ARBA00023274"/>
    </source>
</evidence>
<dbReference type="InterPro" id="IPR008991">
    <property type="entry name" value="Translation_prot_SH3-like_sf"/>
</dbReference>
<proteinExistence type="inferred from homology"/>
<dbReference type="InterPro" id="IPR014722">
    <property type="entry name" value="Rib_uL2_dom2"/>
</dbReference>
<dbReference type="Gene3D" id="2.30.30.30">
    <property type="match status" value="1"/>
</dbReference>
<dbReference type="InterPro" id="IPR057264">
    <property type="entry name" value="Ribosomal_uL24_C"/>
</dbReference>
<evidence type="ECO:0000256" key="6">
    <source>
        <dbReference type="ARBA" id="ARBA00035206"/>
    </source>
</evidence>
<comment type="subunit">
    <text evidence="8">Part of the 50S ribosomal subunit.</text>
</comment>
<evidence type="ECO:0000256" key="9">
    <source>
        <dbReference type="RuleBase" id="RU003477"/>
    </source>
</evidence>
<feature type="domain" description="KOW" evidence="10">
    <location>
        <begin position="2"/>
        <end position="29"/>
    </location>
</feature>
<dbReference type="SMART" id="SM00739">
    <property type="entry name" value="KOW"/>
    <property type="match status" value="1"/>
</dbReference>
<dbReference type="CDD" id="cd06089">
    <property type="entry name" value="KOW_RPL26"/>
    <property type="match status" value="1"/>
</dbReference>
<evidence type="ECO:0000256" key="7">
    <source>
        <dbReference type="ARBA" id="ARBA00058688"/>
    </source>
</evidence>
<keyword evidence="2 8" id="KW-0699">rRNA-binding</keyword>